<dbReference type="GO" id="GO:0046923">
    <property type="term" value="F:ER retention sequence binding"/>
    <property type="evidence" value="ECO:0007669"/>
    <property type="project" value="InterPro"/>
</dbReference>
<proteinExistence type="inferred from homology"/>
<dbReference type="InterPro" id="IPR029058">
    <property type="entry name" value="AB_hydrolase_fold"/>
</dbReference>
<dbReference type="InterPro" id="IPR016130">
    <property type="entry name" value="Tyr_Pase_AS"/>
</dbReference>
<dbReference type="InterPro" id="IPR000073">
    <property type="entry name" value="AB_hydrolase_1"/>
</dbReference>
<dbReference type="AlphaFoldDB" id="A0A6H0XXT3"/>
<dbReference type="GO" id="GO:0016192">
    <property type="term" value="P:vesicle-mediated transport"/>
    <property type="evidence" value="ECO:0007669"/>
    <property type="project" value="UniProtKB-KW"/>
</dbReference>
<dbReference type="OrthoDB" id="428974at2759"/>
<accession>A0A6H0XXT3</accession>
<dbReference type="GO" id="GO:0046464">
    <property type="term" value="P:acylglycerol catabolic process"/>
    <property type="evidence" value="ECO:0007669"/>
    <property type="project" value="TreeGrafter"/>
</dbReference>
<keyword evidence="14" id="KW-1185">Reference proteome</keyword>
<evidence type="ECO:0000256" key="7">
    <source>
        <dbReference type="ARBA" id="ARBA00022927"/>
    </source>
</evidence>
<dbReference type="PRINTS" id="PR00660">
    <property type="entry name" value="ERLUMENR"/>
</dbReference>
<evidence type="ECO:0000256" key="2">
    <source>
        <dbReference type="ARBA" id="ARBA00010120"/>
    </source>
</evidence>
<dbReference type="Pfam" id="PF00810">
    <property type="entry name" value="ER_lumen_recept"/>
    <property type="match status" value="1"/>
</dbReference>
<dbReference type="InterPro" id="IPR029021">
    <property type="entry name" value="Prot-tyrosine_phosphatase-like"/>
</dbReference>
<keyword evidence="7" id="KW-0653">Protein transport</keyword>
<evidence type="ECO:0000256" key="9">
    <source>
        <dbReference type="ARBA" id="ARBA00023136"/>
    </source>
</evidence>
<dbReference type="PROSITE" id="PS50056">
    <property type="entry name" value="TYR_PHOSPHATASE_2"/>
    <property type="match status" value="1"/>
</dbReference>
<dbReference type="Gene3D" id="3.40.50.1820">
    <property type="entry name" value="alpha/beta hydrolase"/>
    <property type="match status" value="1"/>
</dbReference>
<keyword evidence="9 11" id="KW-0472">Membrane</keyword>
<feature type="domain" description="Tyrosine specific protein phosphatases" evidence="12">
    <location>
        <begin position="522"/>
        <end position="579"/>
    </location>
</feature>
<keyword evidence="6" id="KW-0931">ER-Golgi transport</keyword>
<dbReference type="Pfam" id="PF12697">
    <property type="entry name" value="Abhydrolase_6"/>
    <property type="match status" value="1"/>
</dbReference>
<dbReference type="InterPro" id="IPR050266">
    <property type="entry name" value="AB_hydrolase_sf"/>
</dbReference>
<feature type="transmembrane region" description="Helical" evidence="11">
    <location>
        <begin position="637"/>
        <end position="658"/>
    </location>
</feature>
<evidence type="ECO:0000313" key="14">
    <source>
        <dbReference type="Proteomes" id="UP000503462"/>
    </source>
</evidence>
<dbReference type="Gene3D" id="3.90.190.10">
    <property type="entry name" value="Protein tyrosine phosphatase superfamily"/>
    <property type="match status" value="1"/>
</dbReference>
<evidence type="ECO:0000256" key="4">
    <source>
        <dbReference type="ARBA" id="ARBA00022692"/>
    </source>
</evidence>
<evidence type="ECO:0000256" key="6">
    <source>
        <dbReference type="ARBA" id="ARBA00022892"/>
    </source>
</evidence>
<feature type="transmembrane region" description="Helical" evidence="11">
    <location>
        <begin position="670"/>
        <end position="689"/>
    </location>
</feature>
<dbReference type="GO" id="GO:0015031">
    <property type="term" value="P:protein transport"/>
    <property type="evidence" value="ECO:0007669"/>
    <property type="project" value="UniProtKB-KW"/>
</dbReference>
<dbReference type="EMBL" id="CP051141">
    <property type="protein sequence ID" value="QIW99495.1"/>
    <property type="molecule type" value="Genomic_DNA"/>
</dbReference>
<evidence type="ECO:0000259" key="12">
    <source>
        <dbReference type="PROSITE" id="PS50056"/>
    </source>
</evidence>
<organism evidence="13 14">
    <name type="scientific">Peltaster fructicola</name>
    <dbReference type="NCBI Taxonomy" id="286661"/>
    <lineage>
        <taxon>Eukaryota</taxon>
        <taxon>Fungi</taxon>
        <taxon>Dikarya</taxon>
        <taxon>Ascomycota</taxon>
        <taxon>Pezizomycotina</taxon>
        <taxon>Dothideomycetes</taxon>
        <taxon>Dothideomycetes incertae sedis</taxon>
        <taxon>Peltaster</taxon>
    </lineage>
</organism>
<dbReference type="InterPro" id="IPR000387">
    <property type="entry name" value="Tyr_Pase_dom"/>
</dbReference>
<keyword evidence="10" id="KW-0675">Receptor</keyword>
<keyword evidence="3" id="KW-0813">Transport</keyword>
<gene>
    <name evidence="13" type="ORF">AMS68_005013</name>
</gene>
<evidence type="ECO:0000256" key="10">
    <source>
        <dbReference type="ARBA" id="ARBA00023170"/>
    </source>
</evidence>
<comment type="similarity">
    <text evidence="2">Belongs to the ERD2 family.</text>
</comment>
<evidence type="ECO:0000256" key="8">
    <source>
        <dbReference type="ARBA" id="ARBA00022989"/>
    </source>
</evidence>
<dbReference type="InterPro" id="IPR000133">
    <property type="entry name" value="ER_ret_rcpt"/>
</dbReference>
<evidence type="ECO:0000256" key="1">
    <source>
        <dbReference type="ARBA" id="ARBA00004477"/>
    </source>
</evidence>
<dbReference type="SUPFAM" id="SSF53474">
    <property type="entry name" value="alpha/beta-Hydrolases"/>
    <property type="match status" value="1"/>
</dbReference>
<evidence type="ECO:0000313" key="13">
    <source>
        <dbReference type="EMBL" id="QIW99495.1"/>
    </source>
</evidence>
<dbReference type="SUPFAM" id="SSF52799">
    <property type="entry name" value="(Phosphotyrosine protein) phosphatases II"/>
    <property type="match status" value="1"/>
</dbReference>
<evidence type="ECO:0000256" key="3">
    <source>
        <dbReference type="ARBA" id="ARBA00022448"/>
    </source>
</evidence>
<protein>
    <recommendedName>
        <fullName evidence="12">Tyrosine specific protein phosphatases domain-containing protein</fullName>
    </recommendedName>
</protein>
<dbReference type="GO" id="GO:0005789">
    <property type="term" value="C:endoplasmic reticulum membrane"/>
    <property type="evidence" value="ECO:0007669"/>
    <property type="project" value="UniProtKB-SubCell"/>
</dbReference>
<dbReference type="GO" id="GO:0047372">
    <property type="term" value="F:monoacylglycerol lipase activity"/>
    <property type="evidence" value="ECO:0007669"/>
    <property type="project" value="TreeGrafter"/>
</dbReference>
<comment type="subcellular location">
    <subcellularLocation>
        <location evidence="1">Endoplasmic reticulum membrane</location>
        <topology evidence="1">Multi-pass membrane protein</topology>
    </subcellularLocation>
</comment>
<reference evidence="13 14" key="1">
    <citation type="journal article" date="2016" name="Sci. Rep.">
        <title>Peltaster fructicola genome reveals evolution from an invasive phytopathogen to an ectophytic parasite.</title>
        <authorList>
            <person name="Xu C."/>
            <person name="Chen H."/>
            <person name="Gleason M.L."/>
            <person name="Xu J.R."/>
            <person name="Liu H."/>
            <person name="Zhang R."/>
            <person name="Sun G."/>
        </authorList>
    </citation>
    <scope>NUCLEOTIDE SEQUENCE [LARGE SCALE GENOMIC DNA]</scope>
    <source>
        <strain evidence="13 14">LNHT1506</strain>
    </source>
</reference>
<dbReference type="PROSITE" id="PS00383">
    <property type="entry name" value="TYR_PHOSPHATASE_1"/>
    <property type="match status" value="1"/>
</dbReference>
<dbReference type="Proteomes" id="UP000503462">
    <property type="component" value="Chromosome 3"/>
</dbReference>
<name>A0A6H0XXT3_9PEZI</name>
<keyword evidence="4 11" id="KW-0812">Transmembrane</keyword>
<evidence type="ECO:0000256" key="11">
    <source>
        <dbReference type="SAM" id="Phobius"/>
    </source>
</evidence>
<sequence length="710" mass="78782">MVGLISLIQRLRLFRQGRDHDVHTTDPGLLARHSKIGPLTTRHFTYPAIRLAYIPHSKVAKLPADLPLLVFVHGLGGSAAQFAPLATSLSSAASCLLIDLPGCGRSTRAPRDPAAYTLSAFADIVSAAIDQFRLDGQKVVLIGHSLGCSINVQLASQTTTLGRDLTAKHITAGMIAICPRAEAISEKQRKQLQRIKYIPTILFDAFRAWDRRGGLNSASITRFVGKGADIETRKLQQRYNAQSQSATVLTFLGSLGRDDAPWPGESVWKGVNVPLFLIAAESDTAVDPKSIDHILNWLMQAHGDSTADSKYTATTQQSMPAAAGDVEMEIGRIAGESAQDEPALLPHDHEDMKTISIEHETTHHAHAIKTTLFPAPASHGVMYATNTVRPLASLVQNFLASHIDSRLSPAWQLNHMSTSGKWDVKNLKKWEKVPPISGIIAGHFRAMKTMREVDDEHCPTEFVKKYGCFDERGEFRADGVGIVIDISHETPVYDPKGLEREGVHYHKFPTVSKLPPGPDEVAAFIALINRLKQDDKNIKQGAKIGVHCHYGFNRTGFFLICFMIEQLGWPVQDAVQEFKVFQILADGSHALSKLILLWTFYRNRSAEGVSFLTQALYLVVFVVRYNDIAYTFSTYLLVLKIFHLLSSALIIFLMLRVLARTRERELAWKLALWSTLACLLTAPFTLMIFNYKDEWTFAEASTTSSQDDCD</sequence>
<dbReference type="GO" id="GO:0006621">
    <property type="term" value="P:protein retention in ER lumen"/>
    <property type="evidence" value="ECO:0007669"/>
    <property type="project" value="InterPro"/>
</dbReference>
<keyword evidence="5" id="KW-0256">Endoplasmic reticulum</keyword>
<keyword evidence="8 11" id="KW-1133">Transmembrane helix</keyword>
<dbReference type="PANTHER" id="PTHR43798">
    <property type="entry name" value="MONOACYLGLYCEROL LIPASE"/>
    <property type="match status" value="1"/>
</dbReference>
<dbReference type="PANTHER" id="PTHR43798:SF5">
    <property type="entry name" value="MONOACYLGLYCEROL LIPASE ABHD6"/>
    <property type="match status" value="1"/>
</dbReference>
<evidence type="ECO:0000256" key="5">
    <source>
        <dbReference type="ARBA" id="ARBA00022824"/>
    </source>
</evidence>